<sequence length="97" mass="11516">MTLKYELVIDSEKDKHTYSGLADTSTSLTTEWCGEATDLPRWVNKHQHDVTRAAEWFVFLDNFNSLDIFEMGLSLYKQRQKNMRIPELNLKNRYNEK</sequence>
<gene>
    <name evidence="1" type="ORF">E2C01_032013</name>
</gene>
<name>A0A5B7EZ74_PORTR</name>
<accession>A0A5B7EZ74</accession>
<comment type="caution">
    <text evidence="1">The sequence shown here is derived from an EMBL/GenBank/DDBJ whole genome shotgun (WGS) entry which is preliminary data.</text>
</comment>
<dbReference type="Proteomes" id="UP000324222">
    <property type="component" value="Unassembled WGS sequence"/>
</dbReference>
<protein>
    <submittedName>
        <fullName evidence="1">Uncharacterized protein</fullName>
    </submittedName>
</protein>
<proteinExistence type="predicted"/>
<keyword evidence="2" id="KW-1185">Reference proteome</keyword>
<reference evidence="1 2" key="1">
    <citation type="submission" date="2019-05" db="EMBL/GenBank/DDBJ databases">
        <title>Another draft genome of Portunus trituberculatus and its Hox gene families provides insights of decapod evolution.</title>
        <authorList>
            <person name="Jeong J.-H."/>
            <person name="Song I."/>
            <person name="Kim S."/>
            <person name="Choi T."/>
            <person name="Kim D."/>
            <person name="Ryu S."/>
            <person name="Kim W."/>
        </authorList>
    </citation>
    <scope>NUCLEOTIDE SEQUENCE [LARGE SCALE GENOMIC DNA]</scope>
    <source>
        <tissue evidence="1">Muscle</tissue>
    </source>
</reference>
<dbReference type="EMBL" id="VSRR010004083">
    <property type="protein sequence ID" value="MPC38507.1"/>
    <property type="molecule type" value="Genomic_DNA"/>
</dbReference>
<evidence type="ECO:0000313" key="1">
    <source>
        <dbReference type="EMBL" id="MPC38507.1"/>
    </source>
</evidence>
<organism evidence="1 2">
    <name type="scientific">Portunus trituberculatus</name>
    <name type="common">Swimming crab</name>
    <name type="synonym">Neptunus trituberculatus</name>
    <dbReference type="NCBI Taxonomy" id="210409"/>
    <lineage>
        <taxon>Eukaryota</taxon>
        <taxon>Metazoa</taxon>
        <taxon>Ecdysozoa</taxon>
        <taxon>Arthropoda</taxon>
        <taxon>Crustacea</taxon>
        <taxon>Multicrustacea</taxon>
        <taxon>Malacostraca</taxon>
        <taxon>Eumalacostraca</taxon>
        <taxon>Eucarida</taxon>
        <taxon>Decapoda</taxon>
        <taxon>Pleocyemata</taxon>
        <taxon>Brachyura</taxon>
        <taxon>Eubrachyura</taxon>
        <taxon>Portunoidea</taxon>
        <taxon>Portunidae</taxon>
        <taxon>Portuninae</taxon>
        <taxon>Portunus</taxon>
    </lineage>
</organism>
<dbReference type="AlphaFoldDB" id="A0A5B7EZ74"/>
<evidence type="ECO:0000313" key="2">
    <source>
        <dbReference type="Proteomes" id="UP000324222"/>
    </source>
</evidence>